<evidence type="ECO:0000313" key="4">
    <source>
        <dbReference type="Proteomes" id="UP000324222"/>
    </source>
</evidence>
<proteinExistence type="predicted"/>
<protein>
    <submittedName>
        <fullName evidence="3">Uncharacterized protein</fullName>
    </submittedName>
</protein>
<keyword evidence="2" id="KW-0812">Transmembrane</keyword>
<evidence type="ECO:0000313" key="3">
    <source>
        <dbReference type="EMBL" id="MPC24928.1"/>
    </source>
</evidence>
<name>A0A5B7DU13_PORTR</name>
<accession>A0A5B7DU13</accession>
<comment type="caution">
    <text evidence="3">The sequence shown here is derived from an EMBL/GenBank/DDBJ whole genome shotgun (WGS) entry which is preliminary data.</text>
</comment>
<reference evidence="3 4" key="1">
    <citation type="submission" date="2019-05" db="EMBL/GenBank/DDBJ databases">
        <title>Another draft genome of Portunus trituberculatus and its Hox gene families provides insights of decapod evolution.</title>
        <authorList>
            <person name="Jeong J.-H."/>
            <person name="Song I."/>
            <person name="Kim S."/>
            <person name="Choi T."/>
            <person name="Kim D."/>
            <person name="Ryu S."/>
            <person name="Kim W."/>
        </authorList>
    </citation>
    <scope>NUCLEOTIDE SEQUENCE [LARGE SCALE GENOMIC DNA]</scope>
    <source>
        <tissue evidence="3">Muscle</tissue>
    </source>
</reference>
<evidence type="ECO:0000256" key="2">
    <source>
        <dbReference type="SAM" id="Phobius"/>
    </source>
</evidence>
<keyword evidence="2" id="KW-0472">Membrane</keyword>
<dbReference type="AlphaFoldDB" id="A0A5B7DU13"/>
<keyword evidence="4" id="KW-1185">Reference proteome</keyword>
<evidence type="ECO:0000256" key="1">
    <source>
        <dbReference type="SAM" id="MobiDB-lite"/>
    </source>
</evidence>
<gene>
    <name evidence="3" type="ORF">E2C01_018021</name>
</gene>
<dbReference type="Proteomes" id="UP000324222">
    <property type="component" value="Unassembled WGS sequence"/>
</dbReference>
<feature type="region of interest" description="Disordered" evidence="1">
    <location>
        <begin position="119"/>
        <end position="139"/>
    </location>
</feature>
<sequence>MLVTVAPSGRCVNGPRRSHVLVSDPVPAPPHHIGNNGQTSSLGIDTLGTRVLRLYSIPLHPRPALPFPSLPPSLLSSSFSYIFATFPPFSLFFYYGSFFLIFPPMFTRQSFFSSRLKDTYPSASTSTVPPEGPRGVSTV</sequence>
<keyword evidence="2" id="KW-1133">Transmembrane helix</keyword>
<feature type="transmembrane region" description="Helical" evidence="2">
    <location>
        <begin position="79"/>
        <end position="102"/>
    </location>
</feature>
<dbReference type="EMBL" id="VSRR010001391">
    <property type="protein sequence ID" value="MPC24928.1"/>
    <property type="molecule type" value="Genomic_DNA"/>
</dbReference>
<organism evidence="3 4">
    <name type="scientific">Portunus trituberculatus</name>
    <name type="common">Swimming crab</name>
    <name type="synonym">Neptunus trituberculatus</name>
    <dbReference type="NCBI Taxonomy" id="210409"/>
    <lineage>
        <taxon>Eukaryota</taxon>
        <taxon>Metazoa</taxon>
        <taxon>Ecdysozoa</taxon>
        <taxon>Arthropoda</taxon>
        <taxon>Crustacea</taxon>
        <taxon>Multicrustacea</taxon>
        <taxon>Malacostraca</taxon>
        <taxon>Eumalacostraca</taxon>
        <taxon>Eucarida</taxon>
        <taxon>Decapoda</taxon>
        <taxon>Pleocyemata</taxon>
        <taxon>Brachyura</taxon>
        <taxon>Eubrachyura</taxon>
        <taxon>Portunoidea</taxon>
        <taxon>Portunidae</taxon>
        <taxon>Portuninae</taxon>
        <taxon>Portunus</taxon>
    </lineage>
</organism>